<name>A0A1D1W1V8_RAMVA</name>
<evidence type="ECO:0000313" key="2">
    <source>
        <dbReference type="Proteomes" id="UP000186922"/>
    </source>
</evidence>
<dbReference type="EMBL" id="BDGG01000015">
    <property type="protein sequence ID" value="GAV07537.1"/>
    <property type="molecule type" value="Genomic_DNA"/>
</dbReference>
<sequence length="135" mass="15372">MVDLPQLFCNCKKITFMNVTYSDKWVTLALISVCRGAEVRFANCRIKLSWLNSTENKPRALLSSSVPINSCEPKVRMMCLSVGNDDGVVECYRKLRCLREGKPNLGCNCVEELVDTARSFVGFRTVEYYSRLLPF</sequence>
<accession>A0A1D1W1V8</accession>
<reference evidence="1 2" key="1">
    <citation type="journal article" date="2016" name="Nat. Commun.">
        <title>Extremotolerant tardigrade genome and improved radiotolerance of human cultured cells by tardigrade-unique protein.</title>
        <authorList>
            <person name="Hashimoto T."/>
            <person name="Horikawa D.D."/>
            <person name="Saito Y."/>
            <person name="Kuwahara H."/>
            <person name="Kozuka-Hata H."/>
            <person name="Shin-I T."/>
            <person name="Minakuchi Y."/>
            <person name="Ohishi K."/>
            <person name="Motoyama A."/>
            <person name="Aizu T."/>
            <person name="Enomoto A."/>
            <person name="Kondo K."/>
            <person name="Tanaka S."/>
            <person name="Hara Y."/>
            <person name="Koshikawa S."/>
            <person name="Sagara H."/>
            <person name="Miura T."/>
            <person name="Yokobori S."/>
            <person name="Miyagawa K."/>
            <person name="Suzuki Y."/>
            <person name="Kubo T."/>
            <person name="Oyama M."/>
            <person name="Kohara Y."/>
            <person name="Fujiyama A."/>
            <person name="Arakawa K."/>
            <person name="Katayama T."/>
            <person name="Toyoda A."/>
            <person name="Kunieda T."/>
        </authorList>
    </citation>
    <scope>NUCLEOTIDE SEQUENCE [LARGE SCALE GENOMIC DNA]</scope>
    <source>
        <strain evidence="1 2">YOKOZUNA-1</strain>
    </source>
</reference>
<dbReference type="Proteomes" id="UP000186922">
    <property type="component" value="Unassembled WGS sequence"/>
</dbReference>
<dbReference type="AlphaFoldDB" id="A0A1D1W1V8"/>
<protein>
    <submittedName>
        <fullName evidence="1">Uncharacterized protein</fullName>
    </submittedName>
</protein>
<keyword evidence="2" id="KW-1185">Reference proteome</keyword>
<proteinExistence type="predicted"/>
<gene>
    <name evidence="1" type="primary">RvY_17362-1</name>
    <name evidence="1" type="synonym">RvY_17362.1</name>
    <name evidence="1" type="ORF">RvY_17362</name>
</gene>
<organism evidence="1 2">
    <name type="scientific">Ramazzottius varieornatus</name>
    <name type="common">Water bear</name>
    <name type="synonym">Tardigrade</name>
    <dbReference type="NCBI Taxonomy" id="947166"/>
    <lineage>
        <taxon>Eukaryota</taxon>
        <taxon>Metazoa</taxon>
        <taxon>Ecdysozoa</taxon>
        <taxon>Tardigrada</taxon>
        <taxon>Eutardigrada</taxon>
        <taxon>Parachela</taxon>
        <taxon>Hypsibioidea</taxon>
        <taxon>Ramazzottiidae</taxon>
        <taxon>Ramazzottius</taxon>
    </lineage>
</organism>
<comment type="caution">
    <text evidence="1">The sequence shown here is derived from an EMBL/GenBank/DDBJ whole genome shotgun (WGS) entry which is preliminary data.</text>
</comment>
<evidence type="ECO:0000313" key="1">
    <source>
        <dbReference type="EMBL" id="GAV07537.1"/>
    </source>
</evidence>